<keyword evidence="3" id="KW-1185">Reference proteome</keyword>
<dbReference type="Proteomes" id="UP001172457">
    <property type="component" value="Chromosome 4"/>
</dbReference>
<evidence type="ECO:0000313" key="3">
    <source>
        <dbReference type="Proteomes" id="UP001172457"/>
    </source>
</evidence>
<dbReference type="PANTHER" id="PTHR13394:SF0">
    <property type="entry name" value="ORIGIN RECOGNITION COMPLEX SUBUNIT 6"/>
    <property type="match status" value="1"/>
</dbReference>
<feature type="region of interest" description="Disordered" evidence="1">
    <location>
        <begin position="30"/>
        <end position="101"/>
    </location>
</feature>
<feature type="non-terminal residue" evidence="2">
    <location>
        <position position="1"/>
    </location>
</feature>
<feature type="compositionally biased region" description="Basic and acidic residues" evidence="1">
    <location>
        <begin position="30"/>
        <end position="63"/>
    </location>
</feature>
<dbReference type="AlphaFoldDB" id="A0AA38TCK0"/>
<dbReference type="PANTHER" id="PTHR13394">
    <property type="entry name" value="ORIGIN RECOGNITION COMPLEX SUBUNIT 6"/>
    <property type="match status" value="1"/>
</dbReference>
<protein>
    <submittedName>
        <fullName evidence="2">Uncharacterized protein</fullName>
    </submittedName>
</protein>
<dbReference type="GO" id="GO:0006270">
    <property type="term" value="P:DNA replication initiation"/>
    <property type="evidence" value="ECO:0007669"/>
    <property type="project" value="TreeGrafter"/>
</dbReference>
<evidence type="ECO:0000313" key="2">
    <source>
        <dbReference type="EMBL" id="KAJ9554478.1"/>
    </source>
</evidence>
<evidence type="ECO:0000256" key="1">
    <source>
        <dbReference type="SAM" id="MobiDB-lite"/>
    </source>
</evidence>
<reference evidence="2" key="1">
    <citation type="submission" date="2023-03" db="EMBL/GenBank/DDBJ databases">
        <title>Chromosome-scale reference genome and RAD-based genetic map of yellow starthistle (Centaurea solstitialis) reveal putative structural variation and QTLs associated with invader traits.</title>
        <authorList>
            <person name="Reatini B."/>
            <person name="Cang F.A."/>
            <person name="Jiang Q."/>
            <person name="Mckibben M.T.W."/>
            <person name="Barker M.S."/>
            <person name="Rieseberg L.H."/>
            <person name="Dlugosch K.M."/>
        </authorList>
    </citation>
    <scope>NUCLEOTIDE SEQUENCE</scope>
    <source>
        <strain evidence="2">CAN-66</strain>
        <tissue evidence="2">Leaf</tissue>
    </source>
</reference>
<accession>A0AA38TCK0</accession>
<sequence length="101" mass="11839">MQVSTSMKDLCHDVFGVSKEKKDPKSVKVNRDLLDALPEKRQAEDGAYKKRKREESHKYEEWKSTVVESNKQRKEKVAAKRTKQAQLNFFKRSPKKDESVL</sequence>
<comment type="caution">
    <text evidence="2">The sequence shown here is derived from an EMBL/GenBank/DDBJ whole genome shotgun (WGS) entry which is preliminary data.</text>
</comment>
<proteinExistence type="predicted"/>
<organism evidence="2 3">
    <name type="scientific">Centaurea solstitialis</name>
    <name type="common">yellow star-thistle</name>
    <dbReference type="NCBI Taxonomy" id="347529"/>
    <lineage>
        <taxon>Eukaryota</taxon>
        <taxon>Viridiplantae</taxon>
        <taxon>Streptophyta</taxon>
        <taxon>Embryophyta</taxon>
        <taxon>Tracheophyta</taxon>
        <taxon>Spermatophyta</taxon>
        <taxon>Magnoliopsida</taxon>
        <taxon>eudicotyledons</taxon>
        <taxon>Gunneridae</taxon>
        <taxon>Pentapetalae</taxon>
        <taxon>asterids</taxon>
        <taxon>campanulids</taxon>
        <taxon>Asterales</taxon>
        <taxon>Asteraceae</taxon>
        <taxon>Carduoideae</taxon>
        <taxon>Cardueae</taxon>
        <taxon>Centaureinae</taxon>
        <taxon>Centaurea</taxon>
    </lineage>
</organism>
<name>A0AA38TCK0_9ASTR</name>
<gene>
    <name evidence="2" type="ORF">OSB04_018523</name>
</gene>
<dbReference type="GO" id="GO:0005664">
    <property type="term" value="C:nuclear origin of replication recognition complex"/>
    <property type="evidence" value="ECO:0007669"/>
    <property type="project" value="InterPro"/>
</dbReference>
<dbReference type="EMBL" id="JARYMX010000004">
    <property type="protein sequence ID" value="KAJ9554478.1"/>
    <property type="molecule type" value="Genomic_DNA"/>
</dbReference>
<dbReference type="InterPro" id="IPR020529">
    <property type="entry name" value="ORC6_met/pln"/>
</dbReference>